<evidence type="ECO:0000256" key="2">
    <source>
        <dbReference type="ARBA" id="ARBA00022475"/>
    </source>
</evidence>
<dbReference type="InterPro" id="IPR010432">
    <property type="entry name" value="RDD"/>
</dbReference>
<name>A0A2Z4FJW4_9DELT</name>
<dbReference type="AlphaFoldDB" id="A0A2Z4FJW4"/>
<evidence type="ECO:0000313" key="9">
    <source>
        <dbReference type="EMBL" id="AWV89239.1"/>
    </source>
</evidence>
<reference evidence="9 10" key="1">
    <citation type="submission" date="2018-06" db="EMBL/GenBank/DDBJ databases">
        <title>Lujinxingia sediminis gen. nov. sp. nov., a new facultative anaerobic member of the class Deltaproteobacteria, and proposal of Lujinxingaceae fam. nov.</title>
        <authorList>
            <person name="Guo L.-Y."/>
            <person name="Li C.-M."/>
            <person name="Wang S."/>
            <person name="Du Z.-J."/>
        </authorList>
    </citation>
    <scope>NUCLEOTIDE SEQUENCE [LARGE SCALE GENOMIC DNA]</scope>
    <source>
        <strain evidence="9 10">FA350</strain>
    </source>
</reference>
<keyword evidence="4 7" id="KW-1133">Transmembrane helix</keyword>
<evidence type="ECO:0000313" key="10">
    <source>
        <dbReference type="Proteomes" id="UP000249799"/>
    </source>
</evidence>
<protein>
    <recommendedName>
        <fullName evidence="8">RDD domain-containing protein</fullName>
    </recommendedName>
</protein>
<dbReference type="InterPro" id="IPR051791">
    <property type="entry name" value="Pra-immunoreactive"/>
</dbReference>
<sequence>MSPRAAGLARRDRKPRGSFPYSGLPGRPRVSPLRRPTGTDRALRKSAGLRYRAPALLIDALVALPVISLAYALGIFDSRLFKVPDDWFWSEWILGFWLDERQVILAPLISWWGLSIVIATIAEALDSRSLGGRFFGLVVSDKSGFKIGPQLAIWRGLGALLNSLSLGLGYLWILVSNHRRGWHDGVSGTLVLRDRVGEAPEDTL</sequence>
<keyword evidence="2" id="KW-1003">Cell membrane</keyword>
<gene>
    <name evidence="9" type="ORF">DN745_07750</name>
</gene>
<evidence type="ECO:0000256" key="7">
    <source>
        <dbReference type="SAM" id="Phobius"/>
    </source>
</evidence>
<evidence type="ECO:0000256" key="4">
    <source>
        <dbReference type="ARBA" id="ARBA00022989"/>
    </source>
</evidence>
<evidence type="ECO:0000259" key="8">
    <source>
        <dbReference type="Pfam" id="PF06271"/>
    </source>
</evidence>
<feature type="transmembrane region" description="Helical" evidence="7">
    <location>
        <begin position="104"/>
        <end position="125"/>
    </location>
</feature>
<feature type="region of interest" description="Disordered" evidence="6">
    <location>
        <begin position="1"/>
        <end position="41"/>
    </location>
</feature>
<feature type="transmembrane region" description="Helical" evidence="7">
    <location>
        <begin position="152"/>
        <end position="173"/>
    </location>
</feature>
<proteinExistence type="predicted"/>
<dbReference type="EMBL" id="CP030032">
    <property type="protein sequence ID" value="AWV89239.1"/>
    <property type="molecule type" value="Genomic_DNA"/>
</dbReference>
<dbReference type="OrthoDB" id="9787732at2"/>
<dbReference type="GO" id="GO:0005886">
    <property type="term" value="C:plasma membrane"/>
    <property type="evidence" value="ECO:0007669"/>
    <property type="project" value="UniProtKB-SubCell"/>
</dbReference>
<dbReference type="Proteomes" id="UP000249799">
    <property type="component" value="Chromosome"/>
</dbReference>
<evidence type="ECO:0000256" key="3">
    <source>
        <dbReference type="ARBA" id="ARBA00022692"/>
    </source>
</evidence>
<dbReference type="PANTHER" id="PTHR36115">
    <property type="entry name" value="PROLINE-RICH ANTIGEN HOMOLOG-RELATED"/>
    <property type="match status" value="1"/>
</dbReference>
<keyword evidence="5 7" id="KW-0472">Membrane</keyword>
<evidence type="ECO:0000256" key="1">
    <source>
        <dbReference type="ARBA" id="ARBA00004651"/>
    </source>
</evidence>
<dbReference type="KEGG" id="bsed:DN745_07750"/>
<feature type="domain" description="RDD" evidence="8">
    <location>
        <begin position="47"/>
        <end position="186"/>
    </location>
</feature>
<keyword evidence="10" id="KW-1185">Reference proteome</keyword>
<keyword evidence="3 7" id="KW-0812">Transmembrane</keyword>
<evidence type="ECO:0000256" key="6">
    <source>
        <dbReference type="SAM" id="MobiDB-lite"/>
    </source>
</evidence>
<feature type="transmembrane region" description="Helical" evidence="7">
    <location>
        <begin position="53"/>
        <end position="76"/>
    </location>
</feature>
<comment type="subcellular location">
    <subcellularLocation>
        <location evidence="1">Cell membrane</location>
        <topology evidence="1">Multi-pass membrane protein</topology>
    </subcellularLocation>
</comment>
<organism evidence="9 10">
    <name type="scientific">Bradymonas sediminis</name>
    <dbReference type="NCBI Taxonomy" id="1548548"/>
    <lineage>
        <taxon>Bacteria</taxon>
        <taxon>Deltaproteobacteria</taxon>
        <taxon>Bradymonadales</taxon>
        <taxon>Bradymonadaceae</taxon>
        <taxon>Bradymonas</taxon>
    </lineage>
</organism>
<dbReference type="PANTHER" id="PTHR36115:SF6">
    <property type="entry name" value="PROLINE-RICH ANTIGEN HOMOLOG"/>
    <property type="match status" value="1"/>
</dbReference>
<accession>A0A2Z4FJW4</accession>
<evidence type="ECO:0000256" key="5">
    <source>
        <dbReference type="ARBA" id="ARBA00023136"/>
    </source>
</evidence>
<dbReference type="Pfam" id="PF06271">
    <property type="entry name" value="RDD"/>
    <property type="match status" value="1"/>
</dbReference>